<evidence type="ECO:0000313" key="3">
    <source>
        <dbReference type="Proteomes" id="UP000470470"/>
    </source>
</evidence>
<name>A0A7K3WF51_9ACTN</name>
<dbReference type="GO" id="GO:0016758">
    <property type="term" value="F:hexosyltransferase activity"/>
    <property type="evidence" value="ECO:0007669"/>
    <property type="project" value="UniProtKB-ARBA"/>
</dbReference>
<dbReference type="SUPFAM" id="SSF53448">
    <property type="entry name" value="Nucleotide-diphospho-sugar transferases"/>
    <property type="match status" value="1"/>
</dbReference>
<evidence type="ECO:0000259" key="1">
    <source>
        <dbReference type="Pfam" id="PF00535"/>
    </source>
</evidence>
<comment type="caution">
    <text evidence="2">The sequence shown here is derived from an EMBL/GenBank/DDBJ whole genome shotgun (WGS) entry which is preliminary data.</text>
</comment>
<accession>A0A7K3WF51</accession>
<organism evidence="2 3">
    <name type="scientific">Goekera deserti</name>
    <dbReference type="NCBI Taxonomy" id="2497753"/>
    <lineage>
        <taxon>Bacteria</taxon>
        <taxon>Bacillati</taxon>
        <taxon>Actinomycetota</taxon>
        <taxon>Actinomycetes</taxon>
        <taxon>Geodermatophilales</taxon>
        <taxon>Geodermatophilaceae</taxon>
        <taxon>Goekera</taxon>
    </lineage>
</organism>
<dbReference type="PANTHER" id="PTHR22916:SF3">
    <property type="entry name" value="UDP-GLCNAC:BETAGAL BETA-1,3-N-ACETYLGLUCOSAMINYLTRANSFERASE-LIKE PROTEIN 1"/>
    <property type="match status" value="1"/>
</dbReference>
<dbReference type="Proteomes" id="UP000470470">
    <property type="component" value="Unassembled WGS sequence"/>
</dbReference>
<dbReference type="InterPro" id="IPR001173">
    <property type="entry name" value="Glyco_trans_2-like"/>
</dbReference>
<proteinExistence type="predicted"/>
<reference evidence="2 3" key="1">
    <citation type="submission" date="2020-02" db="EMBL/GenBank/DDBJ databases">
        <title>The whole genome sequence of CPCC 205119.</title>
        <authorList>
            <person name="Jiang Z."/>
        </authorList>
    </citation>
    <scope>NUCLEOTIDE SEQUENCE [LARGE SCALE GENOMIC DNA]</scope>
    <source>
        <strain evidence="2 3">CPCC 205119</strain>
    </source>
</reference>
<dbReference type="InterPro" id="IPR029044">
    <property type="entry name" value="Nucleotide-diphossugar_trans"/>
</dbReference>
<dbReference type="Gene3D" id="3.90.550.10">
    <property type="entry name" value="Spore Coat Polysaccharide Biosynthesis Protein SpsA, Chain A"/>
    <property type="match status" value="1"/>
</dbReference>
<dbReference type="AlphaFoldDB" id="A0A7K3WF51"/>
<gene>
    <name evidence="2" type="ORF">G1H19_13775</name>
</gene>
<sequence length="344" mass="38550">MSDISVVMGTYNGARYVREQLESIGRQTVTPCELIVADDGSRDETLEIVAQFGRDAPFPVRVGVNPTSLGFSENFLRATRRAAGAYVAFADQDDRWAPRKLELTRAAIDEHGADLCTHQVNLMDATGQLIGHDDQTITRTQLLPPGVGDPWGKFFGFTMLFRRTLLDLLPEDRRGPDLFDPQTLLSHDRWVYFLASNFGRICMLDERLADYRQHPAQLYGARRDSLGQRVRVKLAEGPDRLQAMVVMTRQRSELLAGFEAAGGDARFRAVAGRYRRLAELTEMRNDVFQARRRSARAAVLARNIRAGVYRSPRRGGLGPERMVEDLVMGVRASTVVPVDREPGS</sequence>
<dbReference type="EMBL" id="JAAGWK010000020">
    <property type="protein sequence ID" value="NEL55064.1"/>
    <property type="molecule type" value="Genomic_DNA"/>
</dbReference>
<dbReference type="RefSeq" id="WP_162392901.1">
    <property type="nucleotide sequence ID" value="NZ_JAABOZ010000003.1"/>
</dbReference>
<dbReference type="PANTHER" id="PTHR22916">
    <property type="entry name" value="GLYCOSYLTRANSFERASE"/>
    <property type="match status" value="1"/>
</dbReference>
<dbReference type="Pfam" id="PF00535">
    <property type="entry name" value="Glycos_transf_2"/>
    <property type="match status" value="1"/>
</dbReference>
<keyword evidence="2" id="KW-0808">Transferase</keyword>
<keyword evidence="3" id="KW-1185">Reference proteome</keyword>
<feature type="domain" description="Glycosyltransferase 2-like" evidence="1">
    <location>
        <begin position="5"/>
        <end position="155"/>
    </location>
</feature>
<protein>
    <submittedName>
        <fullName evidence="2">Glycosyltransferase</fullName>
    </submittedName>
</protein>
<evidence type="ECO:0000313" key="2">
    <source>
        <dbReference type="EMBL" id="NEL55064.1"/>
    </source>
</evidence>